<sequence length="257" mass="28457">MSEPAGRGTAKRGGGRASDQLGERLSAMILSGELTSGSRLPPERELMQRFGVSRTVVREAITSLASRGLLLTRPGFRPVVQKPSYETAIGALGQLVGHLMHDEEGMRALFESRIFLEAALARHAAAHAKRDDLAELRETLARNRAAIGDPRAFYATDVAFHGVLYRIPRNPIYPAVHKAYVEWLMRHWGRMERAADIDRLNHAGHVAIFEAIAARDPDEAEAALRRHLQIAWEQVRGTFEFRSPPPTEANASGRRSG</sequence>
<dbReference type="PANTHER" id="PTHR43537">
    <property type="entry name" value="TRANSCRIPTIONAL REGULATOR, GNTR FAMILY"/>
    <property type="match status" value="1"/>
</dbReference>
<name>A0ABU8XP89_9PROT</name>
<evidence type="ECO:0000259" key="4">
    <source>
        <dbReference type="PROSITE" id="PS50949"/>
    </source>
</evidence>
<dbReference type="SUPFAM" id="SSF46785">
    <property type="entry name" value="Winged helix' DNA-binding domain"/>
    <property type="match status" value="1"/>
</dbReference>
<dbReference type="SMART" id="SM00895">
    <property type="entry name" value="FCD"/>
    <property type="match status" value="1"/>
</dbReference>
<dbReference type="InterPro" id="IPR011711">
    <property type="entry name" value="GntR_C"/>
</dbReference>
<evidence type="ECO:0000313" key="5">
    <source>
        <dbReference type="EMBL" id="MEK0082992.1"/>
    </source>
</evidence>
<dbReference type="EMBL" id="JBBLZC010000006">
    <property type="protein sequence ID" value="MEK0082992.1"/>
    <property type="molecule type" value="Genomic_DNA"/>
</dbReference>
<evidence type="ECO:0000256" key="2">
    <source>
        <dbReference type="ARBA" id="ARBA00023125"/>
    </source>
</evidence>
<dbReference type="Pfam" id="PF00392">
    <property type="entry name" value="GntR"/>
    <property type="match status" value="1"/>
</dbReference>
<feature type="domain" description="HTH gntR-type" evidence="4">
    <location>
        <begin position="15"/>
        <end position="83"/>
    </location>
</feature>
<dbReference type="InterPro" id="IPR036390">
    <property type="entry name" value="WH_DNA-bd_sf"/>
</dbReference>
<dbReference type="PROSITE" id="PS50949">
    <property type="entry name" value="HTH_GNTR"/>
    <property type="match status" value="1"/>
</dbReference>
<dbReference type="Gene3D" id="1.20.120.530">
    <property type="entry name" value="GntR ligand-binding domain-like"/>
    <property type="match status" value="1"/>
</dbReference>
<dbReference type="InterPro" id="IPR000524">
    <property type="entry name" value="Tscrpt_reg_HTH_GntR"/>
</dbReference>
<accession>A0ABU8XP89</accession>
<dbReference type="Pfam" id="PF07729">
    <property type="entry name" value="FCD"/>
    <property type="match status" value="1"/>
</dbReference>
<evidence type="ECO:0000313" key="6">
    <source>
        <dbReference type="Proteomes" id="UP001375743"/>
    </source>
</evidence>
<dbReference type="SMART" id="SM00345">
    <property type="entry name" value="HTH_GNTR"/>
    <property type="match status" value="1"/>
</dbReference>
<protein>
    <submittedName>
        <fullName evidence="5">FCD domain-containing protein</fullName>
    </submittedName>
</protein>
<gene>
    <name evidence="5" type="ORF">U1T56_07510</name>
</gene>
<keyword evidence="6" id="KW-1185">Reference proteome</keyword>
<evidence type="ECO:0000256" key="1">
    <source>
        <dbReference type="ARBA" id="ARBA00023015"/>
    </source>
</evidence>
<dbReference type="PRINTS" id="PR00035">
    <property type="entry name" value="HTHGNTR"/>
</dbReference>
<keyword evidence="1" id="KW-0805">Transcription regulation</keyword>
<dbReference type="InterPro" id="IPR036388">
    <property type="entry name" value="WH-like_DNA-bd_sf"/>
</dbReference>
<comment type="caution">
    <text evidence="5">The sequence shown here is derived from an EMBL/GenBank/DDBJ whole genome shotgun (WGS) entry which is preliminary data.</text>
</comment>
<dbReference type="RefSeq" id="WP_418158845.1">
    <property type="nucleotide sequence ID" value="NZ_JBBLZC010000006.1"/>
</dbReference>
<dbReference type="SUPFAM" id="SSF48008">
    <property type="entry name" value="GntR ligand-binding domain-like"/>
    <property type="match status" value="1"/>
</dbReference>
<evidence type="ECO:0000256" key="3">
    <source>
        <dbReference type="ARBA" id="ARBA00023163"/>
    </source>
</evidence>
<dbReference type="CDD" id="cd07377">
    <property type="entry name" value="WHTH_GntR"/>
    <property type="match status" value="1"/>
</dbReference>
<keyword evidence="3" id="KW-0804">Transcription</keyword>
<dbReference type="Proteomes" id="UP001375743">
    <property type="component" value="Unassembled WGS sequence"/>
</dbReference>
<reference evidence="5 6" key="1">
    <citation type="submission" date="2024-01" db="EMBL/GenBank/DDBJ databases">
        <title>Multi-omics insights into the function and evolution of sodium benzoate biodegradation pathways in Benzoatithermus flavus gen. nov., sp. nov. from hot spring.</title>
        <authorList>
            <person name="Hu C.-J."/>
            <person name="Li W.-J."/>
        </authorList>
    </citation>
    <scope>NUCLEOTIDE SEQUENCE [LARGE SCALE GENOMIC DNA]</scope>
    <source>
        <strain evidence="5 6">SYSU G07066</strain>
    </source>
</reference>
<keyword evidence="2" id="KW-0238">DNA-binding</keyword>
<dbReference type="PANTHER" id="PTHR43537:SF5">
    <property type="entry name" value="UXU OPERON TRANSCRIPTIONAL REGULATOR"/>
    <property type="match status" value="1"/>
</dbReference>
<proteinExistence type="predicted"/>
<dbReference type="InterPro" id="IPR008920">
    <property type="entry name" value="TF_FadR/GntR_C"/>
</dbReference>
<dbReference type="Gene3D" id="1.10.10.10">
    <property type="entry name" value="Winged helix-like DNA-binding domain superfamily/Winged helix DNA-binding domain"/>
    <property type="match status" value="1"/>
</dbReference>
<organism evidence="5 6">
    <name type="scientific">Benzoatithermus flavus</name>
    <dbReference type="NCBI Taxonomy" id="3108223"/>
    <lineage>
        <taxon>Bacteria</taxon>
        <taxon>Pseudomonadati</taxon>
        <taxon>Pseudomonadota</taxon>
        <taxon>Alphaproteobacteria</taxon>
        <taxon>Geminicoccales</taxon>
        <taxon>Geminicoccaceae</taxon>
        <taxon>Benzoatithermus</taxon>
    </lineage>
</organism>